<dbReference type="InterPro" id="IPR000897">
    <property type="entry name" value="SRP54_GTPase_dom"/>
</dbReference>
<keyword evidence="5 10" id="KW-0342">GTP-binding</keyword>
<gene>
    <name evidence="10 12" type="primary">ftsY</name>
    <name evidence="12" type="ORF">SOFFGTOCOR_0332</name>
</gene>
<protein>
    <recommendedName>
        <fullName evidence="10">Signal recognition particle receptor FtsY</fullName>
        <shortName evidence="10">SRP receptor</shortName>
        <ecNumber evidence="10">3.6.5.4</ecNumber>
    </recommendedName>
</protein>
<keyword evidence="1 10" id="KW-1003">Cell membrane</keyword>
<name>A0A0M6W9U7_9GAMM</name>
<dbReference type="InterPro" id="IPR003593">
    <property type="entry name" value="AAA+_ATPase"/>
</dbReference>
<comment type="subunit">
    <text evidence="10">Part of the signal recognition particle protein translocation system, which is composed of SRP and FtsY. SRP is a ribonucleoprotein composed of Ffh and a 4.5S RNA molecule.</text>
</comment>
<dbReference type="GO" id="GO:0006614">
    <property type="term" value="P:SRP-dependent cotranslational protein targeting to membrane"/>
    <property type="evidence" value="ECO:0007669"/>
    <property type="project" value="InterPro"/>
</dbReference>
<comment type="function">
    <text evidence="9 10">Involved in targeting and insertion of nascent membrane proteins into the cytoplasmic membrane. Acts as a receptor for the complex formed by the signal recognition particle (SRP) and the ribosome-nascent chain (RNC). Interaction with SRP-RNC leads to the transfer of the RNC complex to the Sec translocase for insertion into the membrane, the hydrolysis of GTP by both Ffh and FtsY, and the dissociation of the SRP-FtsY complex into the individual components.</text>
</comment>
<proteinExistence type="inferred from homology"/>
<dbReference type="GO" id="GO:0005047">
    <property type="term" value="F:signal recognition particle binding"/>
    <property type="evidence" value="ECO:0007669"/>
    <property type="project" value="TreeGrafter"/>
</dbReference>
<dbReference type="GO" id="GO:0003924">
    <property type="term" value="F:GTPase activity"/>
    <property type="evidence" value="ECO:0007669"/>
    <property type="project" value="UniProtKB-UniRule"/>
</dbReference>
<dbReference type="FunFam" id="1.20.120.140:FF:000002">
    <property type="entry name" value="Signal recognition particle receptor FtsY"/>
    <property type="match status" value="1"/>
</dbReference>
<organism evidence="12 13">
    <name type="scientific">Candidatus Providencia siddallii</name>
    <dbReference type="NCBI Taxonomy" id="1715285"/>
    <lineage>
        <taxon>Bacteria</taxon>
        <taxon>Pseudomonadati</taxon>
        <taxon>Pseudomonadota</taxon>
        <taxon>Gammaproteobacteria</taxon>
        <taxon>Enterobacterales</taxon>
        <taxon>Morganellaceae</taxon>
        <taxon>Providencia</taxon>
    </lineage>
</organism>
<dbReference type="InterPro" id="IPR027417">
    <property type="entry name" value="P-loop_NTPase"/>
</dbReference>
<evidence type="ECO:0000256" key="7">
    <source>
        <dbReference type="ARBA" id="ARBA00023170"/>
    </source>
</evidence>
<evidence type="ECO:0000256" key="4">
    <source>
        <dbReference type="ARBA" id="ARBA00022801"/>
    </source>
</evidence>
<evidence type="ECO:0000256" key="3">
    <source>
        <dbReference type="ARBA" id="ARBA00022741"/>
    </source>
</evidence>
<dbReference type="Proteomes" id="UP000242301">
    <property type="component" value="Unassembled WGS sequence"/>
</dbReference>
<dbReference type="SUPFAM" id="SSF52540">
    <property type="entry name" value="P-loop containing nucleoside triphosphate hydrolases"/>
    <property type="match status" value="1"/>
</dbReference>
<dbReference type="GO" id="GO:0005737">
    <property type="term" value="C:cytoplasm"/>
    <property type="evidence" value="ECO:0007669"/>
    <property type="project" value="UniProtKB-SubCell"/>
</dbReference>
<dbReference type="PANTHER" id="PTHR43134:SF1">
    <property type="entry name" value="SIGNAL RECOGNITION PARTICLE RECEPTOR SUBUNIT ALPHA"/>
    <property type="match status" value="1"/>
</dbReference>
<evidence type="ECO:0000256" key="10">
    <source>
        <dbReference type="HAMAP-Rule" id="MF_00920"/>
    </source>
</evidence>
<dbReference type="InterPro" id="IPR013822">
    <property type="entry name" value="Signal_recog_particl_SRP54_hlx"/>
</dbReference>
<reference evidence="13" key="1">
    <citation type="submission" date="2015-05" db="EMBL/GenBank/DDBJ databases">
        <authorList>
            <person name="Manzano-Marin A."/>
        </authorList>
    </citation>
    <scope>NUCLEOTIDE SEQUENCE [LARGE SCALE GENOMIC DNA]</scope>
    <source>
        <strain evidence="13">officinalis</strain>
    </source>
</reference>
<keyword evidence="6 10" id="KW-0472">Membrane</keyword>
<keyword evidence="4 10" id="KW-0378">Hydrolase</keyword>
<dbReference type="InterPro" id="IPR004390">
    <property type="entry name" value="SR_rcpt_FtsY"/>
</dbReference>
<comment type="catalytic activity">
    <reaction evidence="8 10">
        <text>GTP + H2O = GDP + phosphate + H(+)</text>
        <dbReference type="Rhea" id="RHEA:19669"/>
        <dbReference type="ChEBI" id="CHEBI:15377"/>
        <dbReference type="ChEBI" id="CHEBI:15378"/>
        <dbReference type="ChEBI" id="CHEBI:37565"/>
        <dbReference type="ChEBI" id="CHEBI:43474"/>
        <dbReference type="ChEBI" id="CHEBI:58189"/>
        <dbReference type="EC" id="3.6.5.4"/>
    </reaction>
</comment>
<dbReference type="SUPFAM" id="SSF47364">
    <property type="entry name" value="Domain of the SRP/SRP receptor G-proteins"/>
    <property type="match status" value="1"/>
</dbReference>
<dbReference type="FunFam" id="3.40.50.300:FF:000053">
    <property type="entry name" value="Signal recognition particle receptor FtsY"/>
    <property type="match status" value="1"/>
</dbReference>
<dbReference type="PANTHER" id="PTHR43134">
    <property type="entry name" value="SIGNAL RECOGNITION PARTICLE RECEPTOR SUBUNIT ALPHA"/>
    <property type="match status" value="1"/>
</dbReference>
<evidence type="ECO:0000259" key="11">
    <source>
        <dbReference type="PROSITE" id="PS00300"/>
    </source>
</evidence>
<evidence type="ECO:0000313" key="12">
    <source>
        <dbReference type="EMBL" id="CRK85755.1"/>
    </source>
</evidence>
<evidence type="ECO:0000313" key="13">
    <source>
        <dbReference type="Proteomes" id="UP000242301"/>
    </source>
</evidence>
<keyword evidence="7 10" id="KW-0675">Receptor</keyword>
<evidence type="ECO:0000256" key="5">
    <source>
        <dbReference type="ARBA" id="ARBA00023134"/>
    </source>
</evidence>
<evidence type="ECO:0000256" key="8">
    <source>
        <dbReference type="ARBA" id="ARBA00048027"/>
    </source>
</evidence>
<comment type="similarity">
    <text evidence="10">Belongs to the GTP-binding SRP family. FtsY subfamily.</text>
</comment>
<dbReference type="GO" id="GO:0005525">
    <property type="term" value="F:GTP binding"/>
    <property type="evidence" value="ECO:0007669"/>
    <property type="project" value="UniProtKB-UniRule"/>
</dbReference>
<dbReference type="EMBL" id="CVRF01000002">
    <property type="protein sequence ID" value="CRK85755.1"/>
    <property type="molecule type" value="Genomic_DNA"/>
</dbReference>
<dbReference type="SMART" id="SM00962">
    <property type="entry name" value="SRP54"/>
    <property type="match status" value="1"/>
</dbReference>
<dbReference type="Pfam" id="PF02881">
    <property type="entry name" value="SRP54_N"/>
    <property type="match status" value="1"/>
</dbReference>
<comment type="subcellular location">
    <subcellularLocation>
        <location evidence="10">Cell membrane</location>
        <topology evidence="10">Peripheral membrane protein</topology>
        <orientation evidence="10">Cytoplasmic side</orientation>
    </subcellularLocation>
    <subcellularLocation>
        <location evidence="10">Cytoplasm</location>
    </subcellularLocation>
</comment>
<dbReference type="HAMAP" id="MF_00920">
    <property type="entry name" value="FtsY"/>
    <property type="match status" value="1"/>
</dbReference>
<accession>A0A0M6W9U7</accession>
<evidence type="ECO:0000256" key="6">
    <source>
        <dbReference type="ARBA" id="ARBA00023136"/>
    </source>
</evidence>
<feature type="binding site" evidence="10">
    <location>
        <begin position="213"/>
        <end position="217"/>
    </location>
    <ligand>
        <name>GTP</name>
        <dbReference type="ChEBI" id="CHEBI:37565"/>
    </ligand>
</feature>
<sequence length="325" mass="36306">MNKLHLLDKHKDVFKKKQKALEKVNFISKLKKSLSKTRQNLSCSLLSLFLEKKINDNLFDKLEEQLLIADFGVNTTHKIIKNLIAQADRNELNDIKILYNKLRSELLNVLIIPYNQSLSETKKPHVILFVGVNGSGKTTTIGKLAHMYHLKKKSVMLAAGDTFRAAAVEQLQIFGDFNKIPVISQHIGADSASVIFDAIQSAKSKNIDVLIADTAGRLQNKMYLMDELKKIIRVIKKYDKEAPHEVLLTLDSSTGQNAVNQVSIFNNAVNLTGIVLTKFDGTAKAGVVFSILEQLHIPICYIGVGEGIDDLCLFEAKEFINALFD</sequence>
<dbReference type="AlphaFoldDB" id="A0A0M6W9U7"/>
<evidence type="ECO:0000256" key="2">
    <source>
        <dbReference type="ARBA" id="ARBA00022490"/>
    </source>
</evidence>
<feature type="binding site" evidence="10">
    <location>
        <begin position="277"/>
        <end position="280"/>
    </location>
    <ligand>
        <name>GTP</name>
        <dbReference type="ChEBI" id="CHEBI:37565"/>
    </ligand>
</feature>
<keyword evidence="2 10" id="KW-0963">Cytoplasm</keyword>
<dbReference type="CDD" id="cd17874">
    <property type="entry name" value="FtsY"/>
    <property type="match status" value="1"/>
</dbReference>
<dbReference type="InterPro" id="IPR042101">
    <property type="entry name" value="SRP54_N_sf"/>
</dbReference>
<dbReference type="NCBIfam" id="TIGR00064">
    <property type="entry name" value="ftsY"/>
    <property type="match status" value="1"/>
</dbReference>
<feature type="binding site" evidence="10">
    <location>
        <begin position="131"/>
        <end position="138"/>
    </location>
    <ligand>
        <name>GTP</name>
        <dbReference type="ChEBI" id="CHEBI:37565"/>
    </ligand>
</feature>
<dbReference type="Pfam" id="PF00448">
    <property type="entry name" value="SRP54"/>
    <property type="match status" value="1"/>
</dbReference>
<dbReference type="Gene3D" id="1.20.120.140">
    <property type="entry name" value="Signal recognition particle SRP54, nucleotide-binding domain"/>
    <property type="match status" value="1"/>
</dbReference>
<dbReference type="EC" id="3.6.5.4" evidence="10"/>
<dbReference type="SMART" id="SM00963">
    <property type="entry name" value="SRP54_N"/>
    <property type="match status" value="1"/>
</dbReference>
<keyword evidence="3 10" id="KW-0547">Nucleotide-binding</keyword>
<dbReference type="SMART" id="SM00382">
    <property type="entry name" value="AAA"/>
    <property type="match status" value="1"/>
</dbReference>
<dbReference type="STRING" id="1715285.SOFFGTOCOR_0332"/>
<feature type="domain" description="SRP54-type proteins GTP-binding" evidence="11">
    <location>
        <begin position="298"/>
        <end position="311"/>
    </location>
</feature>
<dbReference type="Gene3D" id="3.40.50.300">
    <property type="entry name" value="P-loop containing nucleotide triphosphate hydrolases"/>
    <property type="match status" value="1"/>
</dbReference>
<evidence type="ECO:0000256" key="1">
    <source>
        <dbReference type="ARBA" id="ARBA00022475"/>
    </source>
</evidence>
<dbReference type="PROSITE" id="PS00300">
    <property type="entry name" value="SRP54"/>
    <property type="match status" value="1"/>
</dbReference>
<evidence type="ECO:0000256" key="9">
    <source>
        <dbReference type="ARBA" id="ARBA00053570"/>
    </source>
</evidence>
<keyword evidence="13" id="KW-1185">Reference proteome</keyword>
<dbReference type="GO" id="GO:0005886">
    <property type="term" value="C:plasma membrane"/>
    <property type="evidence" value="ECO:0007669"/>
    <property type="project" value="UniProtKB-SubCell"/>
</dbReference>
<dbReference type="InterPro" id="IPR036225">
    <property type="entry name" value="SRP/SRP_N"/>
</dbReference>